<name>A0A8C9XMA3_SANLU</name>
<dbReference type="AlphaFoldDB" id="A0A8C9XMA3"/>
<feature type="coiled-coil region" evidence="1">
    <location>
        <begin position="74"/>
        <end position="135"/>
    </location>
</feature>
<gene>
    <name evidence="3" type="primary">LOC116065632</name>
</gene>
<dbReference type="Proteomes" id="UP000694568">
    <property type="component" value="Unplaced"/>
</dbReference>
<dbReference type="Ensembl" id="ENSSLUT00000013402.1">
    <property type="protein sequence ID" value="ENSSLUP00000012964.1"/>
    <property type="gene ID" value="ENSSLUG00000006144.1"/>
</dbReference>
<reference evidence="3" key="2">
    <citation type="submission" date="2025-09" db="UniProtKB">
        <authorList>
            <consortium name="Ensembl"/>
        </authorList>
    </citation>
    <scope>IDENTIFICATION</scope>
</reference>
<dbReference type="PANTHER" id="PTHR47115">
    <property type="entry name" value="COILED-COIL DOMAIN-CONTAINING PROTEIN 183"/>
    <property type="match status" value="1"/>
</dbReference>
<feature type="region of interest" description="Disordered" evidence="2">
    <location>
        <begin position="1"/>
        <end position="29"/>
    </location>
</feature>
<dbReference type="RefSeq" id="XP_031177030.1">
    <property type="nucleotide sequence ID" value="XM_031321170.2"/>
</dbReference>
<reference evidence="3" key="1">
    <citation type="submission" date="2025-08" db="UniProtKB">
        <authorList>
            <consortium name="Ensembl"/>
        </authorList>
    </citation>
    <scope>IDENTIFICATION</scope>
</reference>
<dbReference type="OrthoDB" id="10255247at2759"/>
<evidence type="ECO:0000313" key="4">
    <source>
        <dbReference type="Proteomes" id="UP000694568"/>
    </source>
</evidence>
<dbReference type="GeneID" id="116065632"/>
<evidence type="ECO:0000256" key="1">
    <source>
        <dbReference type="SAM" id="Coils"/>
    </source>
</evidence>
<organism evidence="3 4">
    <name type="scientific">Sander lucioperca</name>
    <name type="common">Pike-perch</name>
    <name type="synonym">Perca lucioperca</name>
    <dbReference type="NCBI Taxonomy" id="283035"/>
    <lineage>
        <taxon>Eukaryota</taxon>
        <taxon>Metazoa</taxon>
        <taxon>Chordata</taxon>
        <taxon>Craniata</taxon>
        <taxon>Vertebrata</taxon>
        <taxon>Euteleostomi</taxon>
        <taxon>Actinopterygii</taxon>
        <taxon>Neopterygii</taxon>
        <taxon>Teleostei</taxon>
        <taxon>Neoteleostei</taxon>
        <taxon>Acanthomorphata</taxon>
        <taxon>Eupercaria</taxon>
        <taxon>Perciformes</taxon>
        <taxon>Percoidei</taxon>
        <taxon>Percidae</taxon>
        <taxon>Luciopercinae</taxon>
        <taxon>Sander</taxon>
    </lineage>
</organism>
<evidence type="ECO:0000256" key="2">
    <source>
        <dbReference type="SAM" id="MobiDB-lite"/>
    </source>
</evidence>
<keyword evidence="1" id="KW-0175">Coiled coil</keyword>
<evidence type="ECO:0000313" key="3">
    <source>
        <dbReference type="Ensembl" id="ENSSLUP00000012964.1"/>
    </source>
</evidence>
<evidence type="ECO:0008006" key="5">
    <source>
        <dbReference type="Google" id="ProtNLM"/>
    </source>
</evidence>
<sequence>MDCDSSTKTKDSRTLRQIKTSEKQMKAEHGAAKLVLDSHDKLTTRQKPLFKAGLPLEKRIEQEKRRRHVLINEHNRLLFAVKEKETKLKELQELLKAKNLELTNYNSEDTCKQCIRQLENNLDKMKMKTTEAREIQTAYQHIREHLQQEVCGMYKLLEQKQHAVAIGQAEVERAAQHFQSVAAAADCTLGMMVQMEYETVGKKREMDIELCELSAEETELKRQMEQLGRLSPTAHSRLKEQEIEEEALSSPVTDHQGYDICGASQADMELVEEMEALREALGCADMQELVNKVVSQRATRQQLLTEVSQNEELARQEAHALAHLELQYAQLRFSAQPAATRLDEQKGTMQAKLNEEVFRVECLQARLKQSQDMLDAVERGVDNLYFRMSCVPVEGLPRASCTDSMDKLRDISARLPTLLHRASKHQPEISGLDQERVHSLLEQLNKMESRNIKRPSSPIYALQLSDDDDEEECCPSREEIKRCSSRLIEAEQNKKSSRRAKKKE</sequence>
<dbReference type="PANTHER" id="PTHR47115:SF1">
    <property type="entry name" value="COILED-COIL DOMAIN-CONTAINING PROTEIN 183"/>
    <property type="match status" value="1"/>
</dbReference>
<accession>A0A8C9XMA3</accession>
<protein>
    <recommendedName>
        <fullName evidence="5">Coiled-coil domain-containing protein 151</fullName>
    </recommendedName>
</protein>
<proteinExistence type="predicted"/>
<dbReference type="InterPro" id="IPR043247">
    <property type="entry name" value="CCDC183"/>
</dbReference>
<dbReference type="GeneTree" id="ENSGT01010000224027"/>
<dbReference type="RefSeq" id="XP_031177031.1">
    <property type="nucleotide sequence ID" value="XM_031321171.2"/>
</dbReference>
<keyword evidence="4" id="KW-1185">Reference proteome</keyword>